<dbReference type="GO" id="GO:0016757">
    <property type="term" value="F:glycosyltransferase activity"/>
    <property type="evidence" value="ECO:0007669"/>
    <property type="project" value="UniProtKB-KW"/>
</dbReference>
<keyword evidence="6" id="KW-1185">Reference proteome</keyword>
<dbReference type="Proteomes" id="UP000295701">
    <property type="component" value="Unassembled WGS sequence"/>
</dbReference>
<dbReference type="Gene3D" id="3.90.550.10">
    <property type="entry name" value="Spore Coat Polysaccharide Biosynthesis Protein SpsA, Chain A"/>
    <property type="match status" value="1"/>
</dbReference>
<evidence type="ECO:0000313" key="6">
    <source>
        <dbReference type="Proteomes" id="UP000295701"/>
    </source>
</evidence>
<keyword evidence="2" id="KW-0328">Glycosyltransferase</keyword>
<accession>A0A4R6ABA9</accession>
<feature type="domain" description="Glycosyltransferase 2-like" evidence="4">
    <location>
        <begin position="5"/>
        <end position="174"/>
    </location>
</feature>
<dbReference type="SUPFAM" id="SSF53448">
    <property type="entry name" value="Nucleotide-diphospho-sugar transferases"/>
    <property type="match status" value="1"/>
</dbReference>
<dbReference type="PANTHER" id="PTHR43179:SF12">
    <property type="entry name" value="GALACTOFURANOSYLTRANSFERASE GLFT2"/>
    <property type="match status" value="1"/>
</dbReference>
<dbReference type="RefSeq" id="WP_133396389.1">
    <property type="nucleotide sequence ID" value="NZ_SNAA01000006.1"/>
</dbReference>
<sequence>MKIAVIVCSVGRPDCLRDLMPALAAQSRPADRVVLVVTRPEDAGFDPAPLFPEPTRAELILAPRGLPQQRNRGLDAVSGDCDAVLFLDDDFVPSRHALRGVEAGFDAWPDVAGMTGRLIADGIHGAGFDMAEAARMVADHDARTPAPPEGRAPRILRRGMAGLYGCNMAYRMAAVGGARFDERLPLYAWQEDIDFAARVGRASGGDLVRTDAFSGVHRGAKSGRERAGRRLGYSQLANPWYLWNKGTMTARFAGRLALRNMLANHARSLRPEPWIDRAGRARGNWLALWDILRGRSDPGRILGL</sequence>
<organism evidence="5 6">
    <name type="scientific">Palleronia sediminis</name>
    <dbReference type="NCBI Taxonomy" id="2547833"/>
    <lineage>
        <taxon>Bacteria</taxon>
        <taxon>Pseudomonadati</taxon>
        <taxon>Pseudomonadota</taxon>
        <taxon>Alphaproteobacteria</taxon>
        <taxon>Rhodobacterales</taxon>
        <taxon>Roseobacteraceae</taxon>
        <taxon>Palleronia</taxon>
    </lineage>
</organism>
<evidence type="ECO:0000313" key="5">
    <source>
        <dbReference type="EMBL" id="TDL81110.1"/>
    </source>
</evidence>
<evidence type="ECO:0000256" key="2">
    <source>
        <dbReference type="ARBA" id="ARBA00022676"/>
    </source>
</evidence>
<dbReference type="EMBL" id="SNAA01000006">
    <property type="protein sequence ID" value="TDL81110.1"/>
    <property type="molecule type" value="Genomic_DNA"/>
</dbReference>
<comment type="caution">
    <text evidence="5">The sequence shown here is derived from an EMBL/GenBank/DDBJ whole genome shotgun (WGS) entry which is preliminary data.</text>
</comment>
<evidence type="ECO:0000256" key="3">
    <source>
        <dbReference type="ARBA" id="ARBA00022679"/>
    </source>
</evidence>
<dbReference type="AlphaFoldDB" id="A0A4R6ABA9"/>
<dbReference type="InterPro" id="IPR001173">
    <property type="entry name" value="Glyco_trans_2-like"/>
</dbReference>
<proteinExistence type="inferred from homology"/>
<comment type="similarity">
    <text evidence="1">Belongs to the glycosyltransferase 2 family.</text>
</comment>
<name>A0A4R6ABA9_9RHOB</name>
<dbReference type="InterPro" id="IPR029044">
    <property type="entry name" value="Nucleotide-diphossugar_trans"/>
</dbReference>
<evidence type="ECO:0000256" key="1">
    <source>
        <dbReference type="ARBA" id="ARBA00006739"/>
    </source>
</evidence>
<dbReference type="Pfam" id="PF00535">
    <property type="entry name" value="Glycos_transf_2"/>
    <property type="match status" value="1"/>
</dbReference>
<evidence type="ECO:0000259" key="4">
    <source>
        <dbReference type="Pfam" id="PF00535"/>
    </source>
</evidence>
<protein>
    <submittedName>
        <fullName evidence="5">Glycosyltransferase</fullName>
    </submittedName>
</protein>
<gene>
    <name evidence="5" type="ORF">E2L08_07165</name>
</gene>
<dbReference type="PANTHER" id="PTHR43179">
    <property type="entry name" value="RHAMNOSYLTRANSFERASE WBBL"/>
    <property type="match status" value="1"/>
</dbReference>
<keyword evidence="3 5" id="KW-0808">Transferase</keyword>
<reference evidence="5 6" key="1">
    <citation type="submission" date="2019-03" db="EMBL/GenBank/DDBJ databases">
        <title>Primorskyibacter sp. SS33 isolated from sediments.</title>
        <authorList>
            <person name="Xunke S."/>
        </authorList>
    </citation>
    <scope>NUCLEOTIDE SEQUENCE [LARGE SCALE GENOMIC DNA]</scope>
    <source>
        <strain evidence="5 6">SS33</strain>
    </source>
</reference>
<dbReference type="OrthoDB" id="9790710at2"/>